<evidence type="ECO:0000313" key="3">
    <source>
        <dbReference type="Proteomes" id="UP000199690"/>
    </source>
</evidence>
<name>A0A1H6C8L1_9PSEU</name>
<protein>
    <recommendedName>
        <fullName evidence="5">Heavy-metal chelation domain-containing protein</fullName>
    </recommendedName>
</protein>
<organism evidence="1 4">
    <name type="scientific">Saccharopolyspora kobensis</name>
    <dbReference type="NCBI Taxonomy" id="146035"/>
    <lineage>
        <taxon>Bacteria</taxon>
        <taxon>Bacillati</taxon>
        <taxon>Actinomycetota</taxon>
        <taxon>Actinomycetes</taxon>
        <taxon>Pseudonocardiales</taxon>
        <taxon>Pseudonocardiaceae</taxon>
        <taxon>Saccharopolyspora</taxon>
    </lineage>
</organism>
<dbReference type="Proteomes" id="UP000199690">
    <property type="component" value="Unassembled WGS sequence"/>
</dbReference>
<evidence type="ECO:0000313" key="1">
    <source>
        <dbReference type="EMBL" id="SEG69233.1"/>
    </source>
</evidence>
<gene>
    <name evidence="1" type="ORF">SAMN02982929_03219</name>
    <name evidence="2" type="ORF">SAMN05216506_101460</name>
</gene>
<sequence length="282" mass="29582">MLPAQLSPARISHSALRAVVERVRAADIARPEERRLRAAMTSVVFTTVQSAQHAGRGFGYTNCVLSARIGGAVGSCAVEPGRLEPGSVQDLVGRSVAELLEHEDPAVRVAVLDAYLADLTPHAGHPRARTVRIPGGTSLEKSMARARAVAELVPAGGSVAVIGVVNSLLAALRERGASPVPCDLKGGRTEWGEPVLLDHREAISGAQAVLASGMVLGNGTFDEIAGLCRERGLPLVMFAQTGAAVLREMVGAEVRALSAEPYPFFWLSGDGTDIHCYAGEPR</sequence>
<dbReference type="EMBL" id="FOME01000001">
    <property type="protein sequence ID" value="SFC32070.1"/>
    <property type="molecule type" value="Genomic_DNA"/>
</dbReference>
<keyword evidence="3" id="KW-1185">Reference proteome</keyword>
<evidence type="ECO:0000313" key="2">
    <source>
        <dbReference type="EMBL" id="SFC32070.1"/>
    </source>
</evidence>
<reference evidence="3 4" key="1">
    <citation type="submission" date="2016-10" db="EMBL/GenBank/DDBJ databases">
        <authorList>
            <person name="Varghese N."/>
            <person name="Submissions S."/>
        </authorList>
    </citation>
    <scope>NUCLEOTIDE SEQUENCE [LARGE SCALE GENOMIC DNA]</scope>
    <source>
        <strain evidence="4">ATCC 20501</strain>
        <strain evidence="2 3">CGMCC 4.3529</strain>
    </source>
</reference>
<evidence type="ECO:0008006" key="5">
    <source>
        <dbReference type="Google" id="ProtNLM"/>
    </source>
</evidence>
<dbReference type="AlphaFoldDB" id="A0A1H6C8L1"/>
<dbReference type="SUPFAM" id="SSF159713">
    <property type="entry name" value="Dhaf3308-like"/>
    <property type="match status" value="1"/>
</dbReference>
<evidence type="ECO:0000313" key="4">
    <source>
        <dbReference type="Proteomes" id="UP000236729"/>
    </source>
</evidence>
<proteinExistence type="predicted"/>
<dbReference type="EMBL" id="FNVB01000004">
    <property type="protein sequence ID" value="SEG69233.1"/>
    <property type="molecule type" value="Genomic_DNA"/>
</dbReference>
<dbReference type="Gene3D" id="3.40.50.11590">
    <property type="match status" value="1"/>
</dbReference>
<reference evidence="1" key="2">
    <citation type="submission" date="2016-10" db="EMBL/GenBank/DDBJ databases">
        <authorList>
            <person name="de Groot N.N."/>
        </authorList>
    </citation>
    <scope>NUCLEOTIDE SEQUENCE [LARGE SCALE GENOMIC DNA]</scope>
    <source>
        <strain evidence="1">ATCC 20501</strain>
    </source>
</reference>
<accession>A0A1I1IFW1</accession>
<accession>A0A1H6C8L1</accession>
<dbReference type="Proteomes" id="UP000236729">
    <property type="component" value="Unassembled WGS sequence"/>
</dbReference>
<dbReference type="RefSeq" id="WP_235862963.1">
    <property type="nucleotide sequence ID" value="NZ_FNVB01000004.1"/>
</dbReference>